<evidence type="ECO:0000256" key="3">
    <source>
        <dbReference type="ARBA" id="ARBA00013634"/>
    </source>
</evidence>
<dbReference type="EMBL" id="JAZDUA010000284">
    <property type="protein sequence ID" value="KAK7862286.1"/>
    <property type="molecule type" value="Genomic_DNA"/>
</dbReference>
<evidence type="ECO:0000256" key="7">
    <source>
        <dbReference type="ARBA" id="ARBA00023242"/>
    </source>
</evidence>
<evidence type="ECO:0000256" key="6">
    <source>
        <dbReference type="ARBA" id="ARBA00023163"/>
    </source>
</evidence>
<evidence type="ECO:0000256" key="4">
    <source>
        <dbReference type="ARBA" id="ARBA00023015"/>
    </source>
</evidence>
<dbReference type="GO" id="GO:0000978">
    <property type="term" value="F:RNA polymerase II cis-regulatory region sequence-specific DNA binding"/>
    <property type="evidence" value="ECO:0007669"/>
    <property type="project" value="TreeGrafter"/>
</dbReference>
<evidence type="ECO:0000313" key="12">
    <source>
        <dbReference type="Proteomes" id="UP001378592"/>
    </source>
</evidence>
<dbReference type="InterPro" id="IPR022042">
    <property type="entry name" value="snRNA-activating_su3"/>
</dbReference>
<evidence type="ECO:0000256" key="5">
    <source>
        <dbReference type="ARBA" id="ARBA00023125"/>
    </source>
</evidence>
<keyword evidence="7" id="KW-0539">Nucleus</keyword>
<comment type="function">
    <text evidence="8">Part of the SNAPc complex required for the transcription of both RNA polymerase II and III small-nuclear RNA genes. Binds to the proximal sequence element (PSE), a non-TATA-box basal promoter element common to these 2 types of genes. Recruits TBP and BRF2 to the U6 snRNA TATA box.</text>
</comment>
<evidence type="ECO:0000313" key="11">
    <source>
        <dbReference type="EMBL" id="KAK7862286.1"/>
    </source>
</evidence>
<dbReference type="PANTHER" id="PTHR13421">
    <property type="entry name" value="SNRNA-ACTIVATING PROTEIN COMPLEX SUBUNIT 3"/>
    <property type="match status" value="1"/>
</dbReference>
<keyword evidence="6" id="KW-0804">Transcription</keyword>
<name>A0AAN9VG81_9ORTH</name>
<accession>A0AAN9VG81</accession>
<evidence type="ECO:0000256" key="9">
    <source>
        <dbReference type="ARBA" id="ARBA00025958"/>
    </source>
</evidence>
<organism evidence="11 12">
    <name type="scientific">Gryllus longicercus</name>
    <dbReference type="NCBI Taxonomy" id="2509291"/>
    <lineage>
        <taxon>Eukaryota</taxon>
        <taxon>Metazoa</taxon>
        <taxon>Ecdysozoa</taxon>
        <taxon>Arthropoda</taxon>
        <taxon>Hexapoda</taxon>
        <taxon>Insecta</taxon>
        <taxon>Pterygota</taxon>
        <taxon>Neoptera</taxon>
        <taxon>Polyneoptera</taxon>
        <taxon>Orthoptera</taxon>
        <taxon>Ensifera</taxon>
        <taxon>Gryllidea</taxon>
        <taxon>Grylloidea</taxon>
        <taxon>Gryllidae</taxon>
        <taxon>Gryllinae</taxon>
        <taxon>Gryllus</taxon>
    </lineage>
</organism>
<dbReference type="GO" id="GO:0019185">
    <property type="term" value="C:snRNA-activating protein complex"/>
    <property type="evidence" value="ECO:0007669"/>
    <property type="project" value="TreeGrafter"/>
</dbReference>
<dbReference type="GO" id="GO:0003681">
    <property type="term" value="F:bent DNA binding"/>
    <property type="evidence" value="ECO:0007669"/>
    <property type="project" value="TreeGrafter"/>
</dbReference>
<dbReference type="GO" id="GO:0042796">
    <property type="term" value="P:snRNA transcription by RNA polymerase III"/>
    <property type="evidence" value="ECO:0007669"/>
    <property type="project" value="TreeGrafter"/>
</dbReference>
<reference evidence="11 12" key="1">
    <citation type="submission" date="2024-03" db="EMBL/GenBank/DDBJ databases">
        <title>The genome assembly and annotation of the cricket Gryllus longicercus Weissman &amp; Gray.</title>
        <authorList>
            <person name="Szrajer S."/>
            <person name="Gray D."/>
            <person name="Ylla G."/>
        </authorList>
    </citation>
    <scope>NUCLEOTIDE SEQUENCE [LARGE SCALE GENOMIC DNA]</scope>
    <source>
        <strain evidence="11">DAG 2021-001</strain>
        <tissue evidence="11">Whole body minus gut</tissue>
    </source>
</reference>
<comment type="subcellular location">
    <subcellularLocation>
        <location evidence="1">Nucleus</location>
    </subcellularLocation>
</comment>
<evidence type="ECO:0000256" key="1">
    <source>
        <dbReference type="ARBA" id="ARBA00004123"/>
    </source>
</evidence>
<dbReference type="GO" id="GO:0001006">
    <property type="term" value="F:RNA polymerase III type 3 promoter sequence-specific DNA binding"/>
    <property type="evidence" value="ECO:0007669"/>
    <property type="project" value="TreeGrafter"/>
</dbReference>
<comment type="caution">
    <text evidence="11">The sequence shown here is derived from an EMBL/GenBank/DDBJ whole genome shotgun (WGS) entry which is preliminary data.</text>
</comment>
<comment type="similarity">
    <text evidence="2">Belongs to the SNAPC3/SRD2 family.</text>
</comment>
<comment type="subunit">
    <text evidence="9">Part of the SNAPc complex composed of 5 subunits: SNAPC1, SNAPC2, SNAPC3, SNAPC4 and SNAPC5. SNAPC3 interacts with SNAPC1.</text>
</comment>
<evidence type="ECO:0000256" key="8">
    <source>
        <dbReference type="ARBA" id="ARBA00025193"/>
    </source>
</evidence>
<dbReference type="PANTHER" id="PTHR13421:SF16">
    <property type="entry name" value="SNRNA-ACTIVATING PROTEIN COMPLEX SUBUNIT 3"/>
    <property type="match status" value="1"/>
</dbReference>
<dbReference type="GO" id="GO:0005634">
    <property type="term" value="C:nucleus"/>
    <property type="evidence" value="ECO:0007669"/>
    <property type="project" value="UniProtKB-SubCell"/>
</dbReference>
<dbReference type="GO" id="GO:0042795">
    <property type="term" value="P:snRNA transcription by RNA polymerase II"/>
    <property type="evidence" value="ECO:0007669"/>
    <property type="project" value="TreeGrafter"/>
</dbReference>
<proteinExistence type="inferred from homology"/>
<dbReference type="AlphaFoldDB" id="A0AAN9VG81"/>
<keyword evidence="4" id="KW-0805">Transcription regulation</keyword>
<keyword evidence="5" id="KW-0238">DNA-binding</keyword>
<keyword evidence="12" id="KW-1185">Reference proteome</keyword>
<sequence>MIKLSGLVNNQWVSEPINIKSYFEEYEEKLSLAIKALQTSGVDNYNLETMSSVMGIPETTLTTDRFHELISYCGEDKLDVQCEPCSLKLRRVTSRHSLFSRSQIPSSKVCDLATLKHLRQVGKKKETKVGLKYANAAFINNEERGKSDLTVKKDVVITIRVHDTVYPVENYPKPAKPFSQEMMVLGSQSLTCLRDKIICTTDYRATHSETEKMIFEDEEERKNHLRAKDQFKSGLFFFEDTFYNDMRHPANIDYSKVIREWAERKKIGPLHEGSMAETKFEDLTIRFGYPYVYQHQGNCEHLIIFSDASLLHESDVCEKKRYPVVKSIGTKTNLSCMICHYYHARWITFGNERVPVDPCYFCDQCFKSYNYIGKEKIGKFKVYEYHPFFPFHDKLFSK</sequence>
<gene>
    <name evidence="11" type="ORF">R5R35_006651</name>
</gene>
<dbReference type="Pfam" id="PF12251">
    <property type="entry name" value="SNAPC3"/>
    <property type="match status" value="1"/>
</dbReference>
<evidence type="ECO:0000256" key="2">
    <source>
        <dbReference type="ARBA" id="ARBA00010410"/>
    </source>
</evidence>
<dbReference type="GO" id="GO:0001046">
    <property type="term" value="F:core promoter sequence-specific DNA binding"/>
    <property type="evidence" value="ECO:0007669"/>
    <property type="project" value="TreeGrafter"/>
</dbReference>
<dbReference type="Proteomes" id="UP001378592">
    <property type="component" value="Unassembled WGS sequence"/>
</dbReference>
<protein>
    <recommendedName>
        <fullName evidence="3">snRNA-activating protein complex subunit 3</fullName>
    </recommendedName>
    <alternativeName>
        <fullName evidence="10">Small nuclear RNA-activating complex polypeptide 3</fullName>
    </alternativeName>
</protein>
<evidence type="ECO:0000256" key="10">
    <source>
        <dbReference type="ARBA" id="ARBA00029606"/>
    </source>
</evidence>